<organism evidence="1 2">
    <name type="scientific">Hymenobacter monticola</name>
    <dbReference type="NCBI Taxonomy" id="1705399"/>
    <lineage>
        <taxon>Bacteria</taxon>
        <taxon>Pseudomonadati</taxon>
        <taxon>Bacteroidota</taxon>
        <taxon>Cytophagia</taxon>
        <taxon>Cytophagales</taxon>
        <taxon>Hymenobacteraceae</taxon>
        <taxon>Hymenobacter</taxon>
    </lineage>
</organism>
<sequence>MPLGTYLNTPFDVTGAGFGFGGVSRVALIPFNKVATMIGTLDSFGNLIEVTAITLTATDKFQEIAFVEGSASYTDELQVSNTKKFMKQTLNMIIDAIGESSIEKAHQILLTRKHMALVLRATGEWRLIGCTNGLKPTASNANSGAKAEDDSALSFTLEGNNKGFAPLVDETIVAALIDEIA</sequence>
<proteinExistence type="predicted"/>
<keyword evidence="2" id="KW-1185">Reference proteome</keyword>
<accession>A0ABY4B105</accession>
<dbReference type="Proteomes" id="UP000831390">
    <property type="component" value="Chromosome"/>
</dbReference>
<dbReference type="EMBL" id="CP094534">
    <property type="protein sequence ID" value="UOE32840.1"/>
    <property type="molecule type" value="Genomic_DNA"/>
</dbReference>
<evidence type="ECO:0000313" key="1">
    <source>
        <dbReference type="EMBL" id="UOE32840.1"/>
    </source>
</evidence>
<dbReference type="RefSeq" id="WP_243512105.1">
    <property type="nucleotide sequence ID" value="NZ_CP094534.1"/>
</dbReference>
<evidence type="ECO:0000313" key="2">
    <source>
        <dbReference type="Proteomes" id="UP000831390"/>
    </source>
</evidence>
<reference evidence="1 2" key="1">
    <citation type="submission" date="2022-03" db="EMBL/GenBank/DDBJ databases">
        <title>Hymenobactersp. isolated from the air.</title>
        <authorList>
            <person name="Won M."/>
            <person name="Kwon S.-W."/>
        </authorList>
    </citation>
    <scope>NUCLEOTIDE SEQUENCE [LARGE SCALE GENOMIC DNA]</scope>
    <source>
        <strain evidence="1 2">KACC 22596</strain>
    </source>
</reference>
<gene>
    <name evidence="1" type="ORF">MTP16_17100</name>
</gene>
<protein>
    <submittedName>
        <fullName evidence="1">Uncharacterized protein</fullName>
    </submittedName>
</protein>
<name>A0ABY4B105_9BACT</name>